<dbReference type="AlphaFoldDB" id="A0A5N5FLV9"/>
<accession>A0A5N5FLV9</accession>
<proteinExistence type="predicted"/>
<dbReference type="Proteomes" id="UP000327157">
    <property type="component" value="Unassembled WGS sequence"/>
</dbReference>
<gene>
    <name evidence="2" type="ORF">D8674_037926</name>
</gene>
<keyword evidence="1" id="KW-0812">Transmembrane</keyword>
<reference evidence="2 3" key="1">
    <citation type="submission" date="2019-09" db="EMBL/GenBank/DDBJ databases">
        <authorList>
            <person name="Ou C."/>
        </authorList>
    </citation>
    <scope>NUCLEOTIDE SEQUENCE [LARGE SCALE GENOMIC DNA]</scope>
    <source>
        <strain evidence="2">S2</strain>
        <tissue evidence="2">Leaf</tissue>
    </source>
</reference>
<evidence type="ECO:0000256" key="1">
    <source>
        <dbReference type="SAM" id="Phobius"/>
    </source>
</evidence>
<keyword evidence="1" id="KW-1133">Transmembrane helix</keyword>
<feature type="transmembrane region" description="Helical" evidence="1">
    <location>
        <begin position="66"/>
        <end position="88"/>
    </location>
</feature>
<organism evidence="2 3">
    <name type="scientific">Pyrus ussuriensis x Pyrus communis</name>
    <dbReference type="NCBI Taxonomy" id="2448454"/>
    <lineage>
        <taxon>Eukaryota</taxon>
        <taxon>Viridiplantae</taxon>
        <taxon>Streptophyta</taxon>
        <taxon>Embryophyta</taxon>
        <taxon>Tracheophyta</taxon>
        <taxon>Spermatophyta</taxon>
        <taxon>Magnoliopsida</taxon>
        <taxon>eudicotyledons</taxon>
        <taxon>Gunneridae</taxon>
        <taxon>Pentapetalae</taxon>
        <taxon>rosids</taxon>
        <taxon>fabids</taxon>
        <taxon>Rosales</taxon>
        <taxon>Rosaceae</taxon>
        <taxon>Amygdaloideae</taxon>
        <taxon>Maleae</taxon>
        <taxon>Pyrus</taxon>
    </lineage>
</organism>
<evidence type="ECO:0000313" key="3">
    <source>
        <dbReference type="Proteomes" id="UP000327157"/>
    </source>
</evidence>
<keyword evidence="3" id="KW-1185">Reference proteome</keyword>
<keyword evidence="1" id="KW-0472">Membrane</keyword>
<sequence length="92" mass="10439">MSFVSAFCAFASHEPHTHHHGCSHAYHDDHGQGSGHDHGHEEERLLATSKLLEELTEEEDKSCTDLDFICTFMSILVLCSYQFLVFLLKFKG</sequence>
<reference evidence="2 3" key="2">
    <citation type="submission" date="2019-11" db="EMBL/GenBank/DDBJ databases">
        <title>A de novo genome assembly of a pear dwarfing rootstock.</title>
        <authorList>
            <person name="Wang F."/>
            <person name="Wang J."/>
            <person name="Li S."/>
            <person name="Zhang Y."/>
            <person name="Fang M."/>
            <person name="Ma L."/>
            <person name="Zhao Y."/>
            <person name="Jiang S."/>
        </authorList>
    </citation>
    <scope>NUCLEOTIDE SEQUENCE [LARGE SCALE GENOMIC DNA]</scope>
    <source>
        <strain evidence="2">S2</strain>
        <tissue evidence="2">Leaf</tissue>
    </source>
</reference>
<dbReference type="EMBL" id="SMOL01000645">
    <property type="protein sequence ID" value="KAB2604148.1"/>
    <property type="molecule type" value="Genomic_DNA"/>
</dbReference>
<comment type="caution">
    <text evidence="2">The sequence shown here is derived from an EMBL/GenBank/DDBJ whole genome shotgun (WGS) entry which is preliminary data.</text>
</comment>
<evidence type="ECO:0000313" key="2">
    <source>
        <dbReference type="EMBL" id="KAB2604148.1"/>
    </source>
</evidence>
<protein>
    <submittedName>
        <fullName evidence="2">IAA-alanine resistance protein 1-like</fullName>
    </submittedName>
</protein>
<name>A0A5N5FLV9_9ROSA</name>